<evidence type="ECO:0000256" key="2">
    <source>
        <dbReference type="SAM" id="Phobius"/>
    </source>
</evidence>
<dbReference type="Proteomes" id="UP000838412">
    <property type="component" value="Chromosome 9"/>
</dbReference>
<feature type="transmembrane region" description="Helical" evidence="2">
    <location>
        <begin position="198"/>
        <end position="215"/>
    </location>
</feature>
<proteinExistence type="predicted"/>
<gene>
    <name evidence="4" type="primary">Hypp5124</name>
    <name evidence="4" type="ORF">BLAG_LOCUS24764</name>
</gene>
<name>A0A8K0F3G4_BRALA</name>
<evidence type="ECO:0000256" key="3">
    <source>
        <dbReference type="SAM" id="SignalP"/>
    </source>
</evidence>
<protein>
    <submittedName>
        <fullName evidence="4">Hypp5124 protein</fullName>
    </submittedName>
</protein>
<evidence type="ECO:0000256" key="1">
    <source>
        <dbReference type="SAM" id="MobiDB-lite"/>
    </source>
</evidence>
<keyword evidence="3" id="KW-0732">Signal</keyword>
<feature type="signal peptide" evidence="3">
    <location>
        <begin position="1"/>
        <end position="25"/>
    </location>
</feature>
<feature type="region of interest" description="Disordered" evidence="1">
    <location>
        <begin position="38"/>
        <end position="82"/>
    </location>
</feature>
<dbReference type="AlphaFoldDB" id="A0A8K0F3G4"/>
<evidence type="ECO:0000313" key="4">
    <source>
        <dbReference type="EMBL" id="CAH1273403.1"/>
    </source>
</evidence>
<dbReference type="EMBL" id="OV696694">
    <property type="protein sequence ID" value="CAH1273403.1"/>
    <property type="molecule type" value="Genomic_DNA"/>
</dbReference>
<sequence length="221" mass="22020">MAAATQFSFVVCLLAAMASLGKAQAANTTAANTTAATTTAATGGSTANPGSTATPGTGPTTTAGTGGSTAAPGTNAPATAAPTTQPPMIACLSCNGTGTSNDPCPDAPSGFATTKDCATQGGCWVYREEDTSNSGDNFTISRGCGRSDLNLNDVACTLQHQSEHCNEANNIKVCRRCCTTASCNHAGLTLTGSVGTPTAYVSTVVIVTSVIMAVFSKDLRF</sequence>
<accession>A0A8K0F3G4</accession>
<keyword evidence="2" id="KW-0472">Membrane</keyword>
<organism evidence="4 5">
    <name type="scientific">Branchiostoma lanceolatum</name>
    <name type="common">Common lancelet</name>
    <name type="synonym">Amphioxus lanceolatum</name>
    <dbReference type="NCBI Taxonomy" id="7740"/>
    <lineage>
        <taxon>Eukaryota</taxon>
        <taxon>Metazoa</taxon>
        <taxon>Chordata</taxon>
        <taxon>Cephalochordata</taxon>
        <taxon>Leptocardii</taxon>
        <taxon>Amphioxiformes</taxon>
        <taxon>Branchiostomatidae</taxon>
        <taxon>Branchiostoma</taxon>
    </lineage>
</organism>
<reference evidence="4" key="1">
    <citation type="submission" date="2022-01" db="EMBL/GenBank/DDBJ databases">
        <authorList>
            <person name="Braso-Vives M."/>
        </authorList>
    </citation>
    <scope>NUCLEOTIDE SEQUENCE</scope>
</reference>
<keyword evidence="2" id="KW-0812">Transmembrane</keyword>
<keyword evidence="5" id="KW-1185">Reference proteome</keyword>
<keyword evidence="2" id="KW-1133">Transmembrane helix</keyword>
<feature type="chain" id="PRO_5035476917" evidence="3">
    <location>
        <begin position="26"/>
        <end position="221"/>
    </location>
</feature>
<evidence type="ECO:0000313" key="5">
    <source>
        <dbReference type="Proteomes" id="UP000838412"/>
    </source>
</evidence>
<dbReference type="OrthoDB" id="10065575at2759"/>